<dbReference type="Proteomes" id="UP001244207">
    <property type="component" value="Unassembled WGS sequence"/>
</dbReference>
<evidence type="ECO:0000313" key="1">
    <source>
        <dbReference type="EMBL" id="KAK1731250.1"/>
    </source>
</evidence>
<gene>
    <name evidence="1" type="ORF">BDZ83DRAFT_243779</name>
</gene>
<name>A0AAD8XPN6_GLOAC</name>
<keyword evidence="2" id="KW-1185">Reference proteome</keyword>
<organism evidence="1 2">
    <name type="scientific">Glomerella acutata</name>
    <name type="common">Colletotrichum acutatum</name>
    <dbReference type="NCBI Taxonomy" id="27357"/>
    <lineage>
        <taxon>Eukaryota</taxon>
        <taxon>Fungi</taxon>
        <taxon>Dikarya</taxon>
        <taxon>Ascomycota</taxon>
        <taxon>Pezizomycotina</taxon>
        <taxon>Sordariomycetes</taxon>
        <taxon>Hypocreomycetidae</taxon>
        <taxon>Glomerellales</taxon>
        <taxon>Glomerellaceae</taxon>
        <taxon>Colletotrichum</taxon>
        <taxon>Colletotrichum acutatum species complex</taxon>
    </lineage>
</organism>
<reference evidence="1" key="1">
    <citation type="submission" date="2021-12" db="EMBL/GenBank/DDBJ databases">
        <title>Comparative genomics, transcriptomics and evolutionary studies reveal genomic signatures of adaptation to plant cell wall in hemibiotrophic fungi.</title>
        <authorList>
            <consortium name="DOE Joint Genome Institute"/>
            <person name="Baroncelli R."/>
            <person name="Diaz J.F."/>
            <person name="Benocci T."/>
            <person name="Peng M."/>
            <person name="Battaglia E."/>
            <person name="Haridas S."/>
            <person name="Andreopoulos W."/>
            <person name="Labutti K."/>
            <person name="Pangilinan J."/>
            <person name="Floch G.L."/>
            <person name="Makela M.R."/>
            <person name="Henrissat B."/>
            <person name="Grigoriev I.V."/>
            <person name="Crouch J.A."/>
            <person name="De Vries R.P."/>
            <person name="Sukno S.A."/>
            <person name="Thon M.R."/>
        </authorList>
    </citation>
    <scope>NUCLEOTIDE SEQUENCE</scope>
    <source>
        <strain evidence="1">CBS 112980</strain>
    </source>
</reference>
<evidence type="ECO:0000313" key="2">
    <source>
        <dbReference type="Proteomes" id="UP001244207"/>
    </source>
</evidence>
<proteinExistence type="predicted"/>
<protein>
    <submittedName>
        <fullName evidence="1">Uncharacterized protein</fullName>
    </submittedName>
</protein>
<sequence>MRCVCVCVCVWKWDGSNAQPATRKSGRAGQGKLGRTGQVCGVHRETKTIAVWIRIQSEASFCSFSVSPLLLEDTKKEWIMDHRRYCDMWVIICDQGKSMHRPTSLVCHDCYVLRGVDNMWIPCVTGWTQLARGRGSAVRVASFSRTTLLAREMDLYLPADTRRVLRMRSRVKSWPGNNGDEHNERLIERSAQGNCTWRVFECVLVPWRSMVAELKRKPK</sequence>
<dbReference type="RefSeq" id="XP_060371305.1">
    <property type="nucleotide sequence ID" value="XM_060501889.1"/>
</dbReference>
<dbReference type="EMBL" id="JAHMHS010000003">
    <property type="protein sequence ID" value="KAK1731250.1"/>
    <property type="molecule type" value="Genomic_DNA"/>
</dbReference>
<accession>A0AAD8XPN6</accession>
<dbReference type="GeneID" id="85385788"/>
<comment type="caution">
    <text evidence="1">The sequence shown here is derived from an EMBL/GenBank/DDBJ whole genome shotgun (WGS) entry which is preliminary data.</text>
</comment>
<dbReference type="AlphaFoldDB" id="A0AAD8XPN6"/>